<name>A0ABT8KWT7_9BACT</name>
<dbReference type="InterPro" id="IPR035952">
    <property type="entry name" value="Rhomboid-like_sf"/>
</dbReference>
<evidence type="ECO:0000256" key="5">
    <source>
        <dbReference type="SAM" id="Phobius"/>
    </source>
</evidence>
<dbReference type="InterPro" id="IPR022764">
    <property type="entry name" value="Peptidase_S54_rhomboid_dom"/>
</dbReference>
<gene>
    <name evidence="7" type="ORF">QQ008_21060</name>
</gene>
<feature type="transmembrane region" description="Helical" evidence="5">
    <location>
        <begin position="79"/>
        <end position="99"/>
    </location>
</feature>
<evidence type="ECO:0000256" key="2">
    <source>
        <dbReference type="ARBA" id="ARBA00022692"/>
    </source>
</evidence>
<accession>A0ABT8KWT7</accession>
<feature type="domain" description="Peptidase S54 rhomboid" evidence="6">
    <location>
        <begin position="38"/>
        <end position="186"/>
    </location>
</feature>
<feature type="transmembrane region" description="Helical" evidence="5">
    <location>
        <begin position="172"/>
        <end position="196"/>
    </location>
</feature>
<dbReference type="PANTHER" id="PTHR43066">
    <property type="entry name" value="RHOMBOID-RELATED PROTEIN"/>
    <property type="match status" value="1"/>
</dbReference>
<feature type="transmembrane region" description="Helical" evidence="5">
    <location>
        <begin position="111"/>
        <end position="130"/>
    </location>
</feature>
<comment type="caution">
    <text evidence="7">The sequence shown here is derived from an EMBL/GenBank/DDBJ whole genome shotgun (WGS) entry which is preliminary data.</text>
</comment>
<keyword evidence="8" id="KW-1185">Reference proteome</keyword>
<keyword evidence="3 5" id="KW-1133">Transmembrane helix</keyword>
<organism evidence="7 8">
    <name type="scientific">Splendidivirga corallicola</name>
    <dbReference type="NCBI Taxonomy" id="3051826"/>
    <lineage>
        <taxon>Bacteria</taxon>
        <taxon>Pseudomonadati</taxon>
        <taxon>Bacteroidota</taxon>
        <taxon>Cytophagia</taxon>
        <taxon>Cytophagales</taxon>
        <taxon>Splendidivirgaceae</taxon>
        <taxon>Splendidivirga</taxon>
    </lineage>
</organism>
<dbReference type="EC" id="3.4.21.105" evidence="7"/>
<feature type="transmembrane region" description="Helical" evidence="5">
    <location>
        <begin position="137"/>
        <end position="160"/>
    </location>
</feature>
<reference evidence="7" key="1">
    <citation type="submission" date="2023-06" db="EMBL/GenBank/DDBJ databases">
        <title>Genomic of Parafulvivirga corallium.</title>
        <authorList>
            <person name="Wang G."/>
        </authorList>
    </citation>
    <scope>NUCLEOTIDE SEQUENCE</scope>
    <source>
        <strain evidence="7">BMA10</strain>
    </source>
</reference>
<comment type="subcellular location">
    <subcellularLocation>
        <location evidence="1">Membrane</location>
        <topology evidence="1">Multi-pass membrane protein</topology>
    </subcellularLocation>
</comment>
<evidence type="ECO:0000313" key="8">
    <source>
        <dbReference type="Proteomes" id="UP001172082"/>
    </source>
</evidence>
<dbReference type="EMBL" id="JAUJEA010000009">
    <property type="protein sequence ID" value="MDN5203895.1"/>
    <property type="molecule type" value="Genomic_DNA"/>
</dbReference>
<dbReference type="GO" id="GO:0006508">
    <property type="term" value="P:proteolysis"/>
    <property type="evidence" value="ECO:0007669"/>
    <property type="project" value="UniProtKB-KW"/>
</dbReference>
<evidence type="ECO:0000259" key="6">
    <source>
        <dbReference type="Pfam" id="PF01694"/>
    </source>
</evidence>
<keyword evidence="7" id="KW-0645">Protease</keyword>
<proteinExistence type="predicted"/>
<keyword evidence="2 5" id="KW-0812">Transmembrane</keyword>
<dbReference type="SUPFAM" id="SSF144091">
    <property type="entry name" value="Rhomboid-like"/>
    <property type="match status" value="1"/>
</dbReference>
<keyword evidence="7" id="KW-0378">Hydrolase</keyword>
<feature type="transmembrane region" description="Helical" evidence="5">
    <location>
        <begin position="43"/>
        <end position="67"/>
    </location>
</feature>
<dbReference type="Proteomes" id="UP001172082">
    <property type="component" value="Unassembled WGS sequence"/>
</dbReference>
<dbReference type="GO" id="GO:0008233">
    <property type="term" value="F:peptidase activity"/>
    <property type="evidence" value="ECO:0007669"/>
    <property type="project" value="UniProtKB-KW"/>
</dbReference>
<dbReference type="Pfam" id="PF01694">
    <property type="entry name" value="Rhomboid"/>
    <property type="match status" value="1"/>
</dbReference>
<dbReference type="Gene3D" id="1.20.1540.10">
    <property type="entry name" value="Rhomboid-like"/>
    <property type="match status" value="1"/>
</dbReference>
<keyword evidence="4 5" id="KW-0472">Membrane</keyword>
<sequence>MTTIIIIVITVIVTIYAWRQPHLYQNWMMNPYAVSTRKQYYRFLTSGFIHINYMHLGFNMLTFYFFAGRVESEFNYGSNGNGTLLFVIFYLAAIIISEIPTFFKNRNKPQYNSLGASGGVAAVVFSSILYSPTVEICLYLAICIPGFILGILYLIYSYYMGRKQMDNINHDAHLYGALFGIVFTLVIDPNVLPAFVEQLSGYVPFR</sequence>
<evidence type="ECO:0000256" key="3">
    <source>
        <dbReference type="ARBA" id="ARBA00022989"/>
    </source>
</evidence>
<dbReference type="RefSeq" id="WP_346753919.1">
    <property type="nucleotide sequence ID" value="NZ_JAUJEA010000009.1"/>
</dbReference>
<evidence type="ECO:0000313" key="7">
    <source>
        <dbReference type="EMBL" id="MDN5203895.1"/>
    </source>
</evidence>
<protein>
    <submittedName>
        <fullName evidence="7">Rhomboid family intramembrane serine protease</fullName>
        <ecNumber evidence="7">3.4.21.105</ecNumber>
    </submittedName>
</protein>
<evidence type="ECO:0000256" key="1">
    <source>
        <dbReference type="ARBA" id="ARBA00004141"/>
    </source>
</evidence>
<evidence type="ECO:0000256" key="4">
    <source>
        <dbReference type="ARBA" id="ARBA00023136"/>
    </source>
</evidence>